<reference evidence="2" key="1">
    <citation type="submission" date="2023-03" db="EMBL/GenBank/DDBJ databases">
        <title>Massive genome expansion in bonnet fungi (Mycena s.s.) driven by repeated elements and novel gene families across ecological guilds.</title>
        <authorList>
            <consortium name="Lawrence Berkeley National Laboratory"/>
            <person name="Harder C.B."/>
            <person name="Miyauchi S."/>
            <person name="Viragh M."/>
            <person name="Kuo A."/>
            <person name="Thoen E."/>
            <person name="Andreopoulos B."/>
            <person name="Lu D."/>
            <person name="Skrede I."/>
            <person name="Drula E."/>
            <person name="Henrissat B."/>
            <person name="Morin E."/>
            <person name="Kohler A."/>
            <person name="Barry K."/>
            <person name="LaButti K."/>
            <person name="Morin E."/>
            <person name="Salamov A."/>
            <person name="Lipzen A."/>
            <person name="Mereny Z."/>
            <person name="Hegedus B."/>
            <person name="Baldrian P."/>
            <person name="Stursova M."/>
            <person name="Weitz H."/>
            <person name="Taylor A."/>
            <person name="Grigoriev I.V."/>
            <person name="Nagy L.G."/>
            <person name="Martin F."/>
            <person name="Kauserud H."/>
        </authorList>
    </citation>
    <scope>NUCLEOTIDE SEQUENCE</scope>
    <source>
        <strain evidence="2">CBHHK200</strain>
    </source>
</reference>
<feature type="region of interest" description="Disordered" evidence="1">
    <location>
        <begin position="156"/>
        <end position="189"/>
    </location>
</feature>
<evidence type="ECO:0000313" key="3">
    <source>
        <dbReference type="Proteomes" id="UP001218188"/>
    </source>
</evidence>
<dbReference type="AlphaFoldDB" id="A0AAD6T2Q1"/>
<protein>
    <submittedName>
        <fullName evidence="2">Uncharacterized protein</fullName>
    </submittedName>
</protein>
<gene>
    <name evidence="2" type="ORF">C8F04DRAFT_1091295</name>
</gene>
<name>A0AAD6T2Q1_9AGAR</name>
<evidence type="ECO:0000256" key="1">
    <source>
        <dbReference type="SAM" id="MobiDB-lite"/>
    </source>
</evidence>
<comment type="caution">
    <text evidence="2">The sequence shown here is derived from an EMBL/GenBank/DDBJ whole genome shotgun (WGS) entry which is preliminary data.</text>
</comment>
<keyword evidence="3" id="KW-1185">Reference proteome</keyword>
<dbReference type="EMBL" id="JARJCM010000035">
    <property type="protein sequence ID" value="KAJ7037706.1"/>
    <property type="molecule type" value="Genomic_DNA"/>
</dbReference>
<dbReference type="Proteomes" id="UP001218188">
    <property type="component" value="Unassembled WGS sequence"/>
</dbReference>
<feature type="compositionally biased region" description="Basic and acidic residues" evidence="1">
    <location>
        <begin position="156"/>
        <end position="178"/>
    </location>
</feature>
<proteinExistence type="predicted"/>
<sequence>MPVRDEDETAKTTMAFKDQEEREGASVTALSLPLLMQLPEPFLSDYARHYNVPRQPTLTGKMRSSVPAMREVAMKVLVAGGGRENPPAVPVLETHAAKLVDGLLYMRYRTAAERLDLEEVGAFPIERLGEPVDEYSDDEVEGEAREELARWKEENLRRYQHGRTQEKGKGKQKEEKNKNKGPKTVPFVFPPEGFEGKQKDFLAVMFADLQREAAYAVTMYTKAQSALKDAVFDYACIREEVDVERRGWRRIWGDVARAAGEAAVEDVRPRVDMRLHDEVPSDELAEAVEAG</sequence>
<organism evidence="2 3">
    <name type="scientific">Mycena alexandri</name>
    <dbReference type="NCBI Taxonomy" id="1745969"/>
    <lineage>
        <taxon>Eukaryota</taxon>
        <taxon>Fungi</taxon>
        <taxon>Dikarya</taxon>
        <taxon>Basidiomycota</taxon>
        <taxon>Agaricomycotina</taxon>
        <taxon>Agaricomycetes</taxon>
        <taxon>Agaricomycetidae</taxon>
        <taxon>Agaricales</taxon>
        <taxon>Marasmiineae</taxon>
        <taxon>Mycenaceae</taxon>
        <taxon>Mycena</taxon>
    </lineage>
</organism>
<accession>A0AAD6T2Q1</accession>
<evidence type="ECO:0000313" key="2">
    <source>
        <dbReference type="EMBL" id="KAJ7037706.1"/>
    </source>
</evidence>